<evidence type="ECO:0000256" key="6">
    <source>
        <dbReference type="ARBA" id="ARBA00023316"/>
    </source>
</evidence>
<name>A0A2T4YYD5_9HYPH</name>
<evidence type="ECO:0000256" key="1">
    <source>
        <dbReference type="ARBA" id="ARBA00004752"/>
    </source>
</evidence>
<dbReference type="SUPFAM" id="SSF141523">
    <property type="entry name" value="L,D-transpeptidase catalytic domain-like"/>
    <property type="match status" value="1"/>
</dbReference>
<dbReference type="CDD" id="cd16913">
    <property type="entry name" value="YkuD_like"/>
    <property type="match status" value="1"/>
</dbReference>
<dbReference type="GO" id="GO:0071555">
    <property type="term" value="P:cell wall organization"/>
    <property type="evidence" value="ECO:0007669"/>
    <property type="project" value="UniProtKB-UniRule"/>
</dbReference>
<comment type="pathway">
    <text evidence="1 7">Cell wall biogenesis; peptidoglycan biosynthesis.</text>
</comment>
<proteinExistence type="inferred from homology"/>
<keyword evidence="10" id="KW-1185">Reference proteome</keyword>
<dbReference type="AlphaFoldDB" id="A0A2T4YYD5"/>
<dbReference type="Proteomes" id="UP000241808">
    <property type="component" value="Unassembled WGS sequence"/>
</dbReference>
<protein>
    <recommendedName>
        <fullName evidence="8">L,D-TPase catalytic domain-containing protein</fullName>
    </recommendedName>
</protein>
<dbReference type="GO" id="GO:0009252">
    <property type="term" value="P:peptidoglycan biosynthetic process"/>
    <property type="evidence" value="ECO:0007669"/>
    <property type="project" value="UniProtKB-UniPathway"/>
</dbReference>
<keyword evidence="5 7" id="KW-0573">Peptidoglycan synthesis</keyword>
<evidence type="ECO:0000256" key="4">
    <source>
        <dbReference type="ARBA" id="ARBA00022960"/>
    </source>
</evidence>
<dbReference type="GO" id="GO:0004180">
    <property type="term" value="F:carboxypeptidase activity"/>
    <property type="evidence" value="ECO:0007669"/>
    <property type="project" value="UniProtKB-ARBA"/>
</dbReference>
<evidence type="ECO:0000256" key="3">
    <source>
        <dbReference type="ARBA" id="ARBA00022679"/>
    </source>
</evidence>
<evidence type="ECO:0000259" key="8">
    <source>
        <dbReference type="PROSITE" id="PS52029"/>
    </source>
</evidence>
<comment type="caution">
    <text evidence="7">Lacks conserved residue(s) required for the propagation of feature annotation.</text>
</comment>
<evidence type="ECO:0000313" key="10">
    <source>
        <dbReference type="Proteomes" id="UP000241808"/>
    </source>
</evidence>
<keyword evidence="3" id="KW-0808">Transferase</keyword>
<evidence type="ECO:0000256" key="7">
    <source>
        <dbReference type="PROSITE-ProRule" id="PRU01373"/>
    </source>
</evidence>
<feature type="domain" description="L,D-TPase catalytic" evidence="8">
    <location>
        <begin position="1"/>
        <end position="39"/>
    </location>
</feature>
<keyword evidence="6 7" id="KW-0961">Cell wall biogenesis/degradation</keyword>
<comment type="caution">
    <text evidence="9">The sequence shown here is derived from an EMBL/GenBank/DDBJ whole genome shotgun (WGS) entry which is preliminary data.</text>
</comment>
<organism evidence="9 10">
    <name type="scientific">Phreatobacter oligotrophus</name>
    <dbReference type="NCBI Taxonomy" id="1122261"/>
    <lineage>
        <taxon>Bacteria</taxon>
        <taxon>Pseudomonadati</taxon>
        <taxon>Pseudomonadota</taxon>
        <taxon>Alphaproteobacteria</taxon>
        <taxon>Hyphomicrobiales</taxon>
        <taxon>Phreatobacteraceae</taxon>
        <taxon>Phreatobacter</taxon>
    </lineage>
</organism>
<dbReference type="UniPathway" id="UPA00219"/>
<accession>A0A2T4YYD5</accession>
<dbReference type="GO" id="GO:0008360">
    <property type="term" value="P:regulation of cell shape"/>
    <property type="evidence" value="ECO:0007669"/>
    <property type="project" value="UniProtKB-UniRule"/>
</dbReference>
<comment type="similarity">
    <text evidence="2">Belongs to the YkuD family.</text>
</comment>
<dbReference type="OrthoDB" id="463216at2"/>
<dbReference type="GO" id="GO:0016740">
    <property type="term" value="F:transferase activity"/>
    <property type="evidence" value="ECO:0007669"/>
    <property type="project" value="UniProtKB-KW"/>
</dbReference>
<evidence type="ECO:0000313" key="9">
    <source>
        <dbReference type="EMBL" id="PTM51719.1"/>
    </source>
</evidence>
<evidence type="ECO:0000256" key="5">
    <source>
        <dbReference type="ARBA" id="ARBA00022984"/>
    </source>
</evidence>
<gene>
    <name evidence="9" type="ORF">C8P69_1094</name>
</gene>
<reference evidence="9 10" key="1">
    <citation type="submission" date="2018-04" db="EMBL/GenBank/DDBJ databases">
        <title>Genomic Encyclopedia of Archaeal and Bacterial Type Strains, Phase II (KMG-II): from individual species to whole genera.</title>
        <authorList>
            <person name="Goeker M."/>
        </authorList>
    </citation>
    <scope>NUCLEOTIDE SEQUENCE [LARGE SCALE GENOMIC DNA]</scope>
    <source>
        <strain evidence="9 10">DSM 25521</strain>
    </source>
</reference>
<evidence type="ECO:0000256" key="2">
    <source>
        <dbReference type="ARBA" id="ARBA00005992"/>
    </source>
</evidence>
<dbReference type="PROSITE" id="PS52029">
    <property type="entry name" value="LD_TPASE"/>
    <property type="match status" value="1"/>
</dbReference>
<dbReference type="InterPro" id="IPR038063">
    <property type="entry name" value="Transpep_catalytic_dom"/>
</dbReference>
<keyword evidence="4 7" id="KW-0133">Cell shape</keyword>
<dbReference type="EMBL" id="PZZL01000009">
    <property type="protein sequence ID" value="PTM51719.1"/>
    <property type="molecule type" value="Genomic_DNA"/>
</dbReference>
<dbReference type="InterPro" id="IPR005490">
    <property type="entry name" value="LD_TPept_cat_dom"/>
</dbReference>
<sequence>MVGRLGRVDSHGCIRLAPGNARTLFEMVARQRGSTRIVIEGASPRQAPPAAVASRATRTAQMRLAQPTQRQAAVRTAVPRTVQGGAIPAAQRVAARPAPRVMAPAGASDSRYFTEWYLRR</sequence>